<accession>M0CM46</accession>
<dbReference type="STRING" id="797114.C475_15568"/>
<feature type="transmembrane region" description="Helical" evidence="1">
    <location>
        <begin position="20"/>
        <end position="40"/>
    </location>
</feature>
<organism evidence="2 3">
    <name type="scientific">Halosimplex carlsbadense 2-9-1</name>
    <dbReference type="NCBI Taxonomy" id="797114"/>
    <lineage>
        <taxon>Archaea</taxon>
        <taxon>Methanobacteriati</taxon>
        <taxon>Methanobacteriota</taxon>
        <taxon>Stenosarchaea group</taxon>
        <taxon>Halobacteria</taxon>
        <taxon>Halobacteriales</taxon>
        <taxon>Haloarculaceae</taxon>
        <taxon>Halosimplex</taxon>
    </lineage>
</organism>
<dbReference type="RefSeq" id="WP_006884782.1">
    <property type="nucleotide sequence ID" value="NZ_AOIU01000033.1"/>
</dbReference>
<gene>
    <name evidence="2" type="ORF">C475_15568</name>
</gene>
<reference evidence="2 3" key="1">
    <citation type="journal article" date="2014" name="PLoS Genet.">
        <title>Phylogenetically driven sequencing of extremely halophilic archaea reveals strategies for static and dynamic osmo-response.</title>
        <authorList>
            <person name="Becker E.A."/>
            <person name="Seitzer P.M."/>
            <person name="Tritt A."/>
            <person name="Larsen D."/>
            <person name="Krusor M."/>
            <person name="Yao A.I."/>
            <person name="Wu D."/>
            <person name="Madern D."/>
            <person name="Eisen J.A."/>
            <person name="Darling A.E."/>
            <person name="Facciotti M.T."/>
        </authorList>
    </citation>
    <scope>NUCLEOTIDE SEQUENCE [LARGE SCALE GENOMIC DNA]</scope>
    <source>
        <strain evidence="2 3">2-9-1</strain>
    </source>
</reference>
<dbReference type="AlphaFoldDB" id="M0CM46"/>
<keyword evidence="1" id="KW-0472">Membrane</keyword>
<dbReference type="Proteomes" id="UP000011626">
    <property type="component" value="Unassembled WGS sequence"/>
</dbReference>
<keyword evidence="1" id="KW-0812">Transmembrane</keyword>
<dbReference type="Pfam" id="PF14221">
    <property type="entry name" value="DUF4330"/>
    <property type="match status" value="1"/>
</dbReference>
<evidence type="ECO:0000313" key="2">
    <source>
        <dbReference type="EMBL" id="ELZ23703.1"/>
    </source>
</evidence>
<dbReference type="EMBL" id="AOIU01000033">
    <property type="protein sequence ID" value="ELZ23703.1"/>
    <property type="molecule type" value="Genomic_DNA"/>
</dbReference>
<evidence type="ECO:0000313" key="3">
    <source>
        <dbReference type="Proteomes" id="UP000011626"/>
    </source>
</evidence>
<evidence type="ECO:0000256" key="1">
    <source>
        <dbReference type="SAM" id="Phobius"/>
    </source>
</evidence>
<protein>
    <recommendedName>
        <fullName evidence="4">DUF4330 domain-containing protein</fullName>
    </recommendedName>
</protein>
<comment type="caution">
    <text evidence="2">The sequence shown here is derived from an EMBL/GenBank/DDBJ whole genome shotgun (WGS) entry which is preliminary data.</text>
</comment>
<keyword evidence="3" id="KW-1185">Reference proteome</keyword>
<dbReference type="InterPro" id="IPR025480">
    <property type="entry name" value="DUF4330"/>
</dbReference>
<sequence>MPIIDEEGRLFGTVNVVDALVVLLVLAVGVAGVALVAGGASSDETRYATVDLGTQPEYVVEQLSTGDTSNLTNSPGNLTISDIHVSSNESNVNALVRVAVAGQVTEGTFTYGGEPLRLGRTLEFDTDAYAVNGSIQDVGNTATLPTQERSVIVTGTAPTGVAAGIDTGSEITVGGRSVGSVDAVATYDAEADDRRSVYTVVTLRTYGEENRFGGTPIQAGRDVTLPLAGAQFSGTVDRFSDTLSRGSQEVVVTSVVDAETARAMSSGDTFTVTDDTVATIESVSVYGTDDPDQRRVYVSLTLQTLEYGDVPRFGPQQVREDAAIPFETATYNFTGQITRIGTVSQPGELTTRTVELQLDNIRPERAGSIREGLTETNGGRTIAEVTDVTTEPATITLTSESGEIFERQHPVNKDVTLTVELQVRERDSRVQFKSETIQEGGTVLLDLDSTTIQPTVVDLDGG</sequence>
<proteinExistence type="predicted"/>
<keyword evidence="1" id="KW-1133">Transmembrane helix</keyword>
<name>M0CM46_9EURY</name>
<dbReference type="eggNOG" id="arCOG07778">
    <property type="taxonomic scope" value="Archaea"/>
</dbReference>
<dbReference type="OrthoDB" id="202569at2157"/>
<evidence type="ECO:0008006" key="4">
    <source>
        <dbReference type="Google" id="ProtNLM"/>
    </source>
</evidence>